<reference evidence="4 5" key="1">
    <citation type="submission" date="2018-08" db="EMBL/GenBank/DDBJ databases">
        <title>A genome reference for cultivated species of the human gut microbiota.</title>
        <authorList>
            <person name="Zou Y."/>
            <person name="Xue W."/>
            <person name="Luo G."/>
        </authorList>
    </citation>
    <scope>NUCLEOTIDE SEQUENCE [LARGE SCALE GENOMIC DNA]</scope>
    <source>
        <strain evidence="2 4">AF12-50</strain>
        <strain evidence="3 5">AM16-54</strain>
    </source>
</reference>
<dbReference type="Proteomes" id="UP000283785">
    <property type="component" value="Unassembled WGS sequence"/>
</dbReference>
<sequence length="60" mass="6350">MLCTFAVPKGEVEGFNGRVLYRANNNANANGGLAYANANNASSNSNTNIGTRLELRTTCL</sequence>
<dbReference type="EMBL" id="VZAZ01000049">
    <property type="protein sequence ID" value="MQO56238.1"/>
    <property type="molecule type" value="Genomic_DNA"/>
</dbReference>
<comment type="caution">
    <text evidence="3">The sequence shown here is derived from an EMBL/GenBank/DDBJ whole genome shotgun (WGS) entry which is preliminary data.</text>
</comment>
<organism evidence="3 5">
    <name type="scientific">Segatella copri</name>
    <dbReference type="NCBI Taxonomy" id="165179"/>
    <lineage>
        <taxon>Bacteria</taxon>
        <taxon>Pseudomonadati</taxon>
        <taxon>Bacteroidota</taxon>
        <taxon>Bacteroidia</taxon>
        <taxon>Bacteroidales</taxon>
        <taxon>Prevotellaceae</taxon>
        <taxon>Segatella</taxon>
    </lineage>
</organism>
<evidence type="ECO:0000313" key="3">
    <source>
        <dbReference type="EMBL" id="RHH81659.1"/>
    </source>
</evidence>
<dbReference type="Proteomes" id="UP000284548">
    <property type="component" value="Unassembled WGS sequence"/>
</dbReference>
<name>A0A3R6GUW7_9BACT</name>
<dbReference type="Proteomes" id="UP000358159">
    <property type="component" value="Unassembled WGS sequence"/>
</dbReference>
<evidence type="ECO:0000313" key="5">
    <source>
        <dbReference type="Proteomes" id="UP000284548"/>
    </source>
</evidence>
<protein>
    <submittedName>
        <fullName evidence="3">Uncharacterized protein</fullName>
    </submittedName>
</protein>
<dbReference type="EMBL" id="QSAG01000037">
    <property type="protein sequence ID" value="RGW40696.1"/>
    <property type="molecule type" value="Genomic_DNA"/>
</dbReference>
<dbReference type="EMBL" id="QRKB01000024">
    <property type="protein sequence ID" value="RHH81659.1"/>
    <property type="molecule type" value="Genomic_DNA"/>
</dbReference>
<evidence type="ECO:0000313" key="4">
    <source>
        <dbReference type="Proteomes" id="UP000283785"/>
    </source>
</evidence>
<proteinExistence type="predicted"/>
<evidence type="ECO:0000313" key="2">
    <source>
        <dbReference type="EMBL" id="RGW40696.1"/>
    </source>
</evidence>
<accession>A0A3R6GUW7</accession>
<reference evidence="1 6" key="2">
    <citation type="submission" date="2019-09" db="EMBL/GenBank/DDBJ databases">
        <title>Distinct polysaccharide growth profiles of human intestinal Prevotella copri isolates.</title>
        <authorList>
            <person name="Fehlner-Peach H."/>
            <person name="Magnabosco C."/>
            <person name="Raghavan V."/>
            <person name="Scher J.U."/>
            <person name="Tett A."/>
            <person name="Cox L.M."/>
            <person name="Gottsegen C."/>
            <person name="Watters A."/>
            <person name="Wiltshire- Gordon J.D."/>
            <person name="Segata N."/>
            <person name="Bonneau R."/>
            <person name="Littman D.R."/>
        </authorList>
    </citation>
    <scope>NUCLEOTIDE SEQUENCE [LARGE SCALE GENOMIC DNA]</scope>
    <source>
        <strain evidence="1 6">BVe41219</strain>
    </source>
</reference>
<gene>
    <name evidence="3" type="ORF">DW192_09965</name>
    <name evidence="2" type="ORF">DWV76_13920</name>
    <name evidence="1" type="ORF">F7D42_11095</name>
</gene>
<evidence type="ECO:0000313" key="6">
    <source>
        <dbReference type="Proteomes" id="UP000358159"/>
    </source>
</evidence>
<evidence type="ECO:0000313" key="1">
    <source>
        <dbReference type="EMBL" id="MQO56238.1"/>
    </source>
</evidence>
<dbReference type="AlphaFoldDB" id="A0A3R6GUW7"/>